<name>A0ABC9WVK3_GRUJA</name>
<sequence>MLGKNRKALRKSRHLKNLHKKIPHPSGNLSKTRKPSLPHCSKATLVQGFVILADNCTEAYNKNLLLLL</sequence>
<feature type="region of interest" description="Disordered" evidence="1">
    <location>
        <begin position="1"/>
        <end position="37"/>
    </location>
</feature>
<dbReference type="AlphaFoldDB" id="A0ABC9WVK3"/>
<accession>A0ABC9WVK3</accession>
<dbReference type="Proteomes" id="UP001623348">
    <property type="component" value="Unassembled WGS sequence"/>
</dbReference>
<comment type="caution">
    <text evidence="2">The sequence shown here is derived from an EMBL/GenBank/DDBJ whole genome shotgun (WGS) entry which is preliminary data.</text>
</comment>
<feature type="compositionally biased region" description="Basic residues" evidence="1">
    <location>
        <begin position="1"/>
        <end position="23"/>
    </location>
</feature>
<proteinExistence type="predicted"/>
<evidence type="ECO:0000313" key="2">
    <source>
        <dbReference type="EMBL" id="GAB0189365.1"/>
    </source>
</evidence>
<reference evidence="2 3" key="1">
    <citation type="submission" date="2024-06" db="EMBL/GenBank/DDBJ databases">
        <title>The draft genome of Grus japonensis, version 3.</title>
        <authorList>
            <person name="Nabeshima K."/>
            <person name="Suzuki S."/>
            <person name="Onuma M."/>
        </authorList>
    </citation>
    <scope>NUCLEOTIDE SEQUENCE [LARGE SCALE GENOMIC DNA]</scope>
    <source>
        <strain evidence="2 3">451A</strain>
    </source>
</reference>
<evidence type="ECO:0000256" key="1">
    <source>
        <dbReference type="SAM" id="MobiDB-lite"/>
    </source>
</evidence>
<dbReference type="EMBL" id="BAAFJT010000004">
    <property type="protein sequence ID" value="GAB0189365.1"/>
    <property type="molecule type" value="Genomic_DNA"/>
</dbReference>
<evidence type="ECO:0000313" key="3">
    <source>
        <dbReference type="Proteomes" id="UP001623348"/>
    </source>
</evidence>
<gene>
    <name evidence="2" type="ORF">GRJ2_001401800</name>
</gene>
<protein>
    <submittedName>
        <fullName evidence="2">Uncharacterized protein</fullName>
    </submittedName>
</protein>
<keyword evidence="3" id="KW-1185">Reference proteome</keyword>
<organism evidence="2 3">
    <name type="scientific">Grus japonensis</name>
    <name type="common">Japanese crane</name>
    <name type="synonym">Red-crowned crane</name>
    <dbReference type="NCBI Taxonomy" id="30415"/>
    <lineage>
        <taxon>Eukaryota</taxon>
        <taxon>Metazoa</taxon>
        <taxon>Chordata</taxon>
        <taxon>Craniata</taxon>
        <taxon>Vertebrata</taxon>
        <taxon>Euteleostomi</taxon>
        <taxon>Archelosauria</taxon>
        <taxon>Archosauria</taxon>
        <taxon>Dinosauria</taxon>
        <taxon>Saurischia</taxon>
        <taxon>Theropoda</taxon>
        <taxon>Coelurosauria</taxon>
        <taxon>Aves</taxon>
        <taxon>Neognathae</taxon>
        <taxon>Neoaves</taxon>
        <taxon>Gruiformes</taxon>
        <taxon>Gruidae</taxon>
        <taxon>Grus</taxon>
    </lineage>
</organism>